<dbReference type="UniPathway" id="UPA00262">
    <property type="reaction ID" value="UER00222"/>
</dbReference>
<evidence type="ECO:0000256" key="7">
    <source>
        <dbReference type="ARBA" id="ARBA00023244"/>
    </source>
</evidence>
<organism evidence="9 10">
    <name type="scientific">Propionibacterium ruminifibrarum</name>
    <dbReference type="NCBI Taxonomy" id="1962131"/>
    <lineage>
        <taxon>Bacteria</taxon>
        <taxon>Bacillati</taxon>
        <taxon>Actinomycetota</taxon>
        <taxon>Actinomycetes</taxon>
        <taxon>Propionibacteriales</taxon>
        <taxon>Propionibacteriaceae</taxon>
        <taxon>Propionibacterium</taxon>
    </lineage>
</organism>
<keyword evidence="7" id="KW-0627">Porphyrin biosynthesis</keyword>
<keyword evidence="4 9" id="KW-0560">Oxidoreductase</keyword>
<dbReference type="GO" id="GO:0046872">
    <property type="term" value="F:metal ion binding"/>
    <property type="evidence" value="ECO:0007669"/>
    <property type="project" value="UniProtKB-KW"/>
</dbReference>
<dbReference type="GO" id="GO:0019354">
    <property type="term" value="P:siroheme biosynthetic process"/>
    <property type="evidence" value="ECO:0007669"/>
    <property type="project" value="UniProtKB-UniPathway"/>
</dbReference>
<dbReference type="InterPro" id="IPR002762">
    <property type="entry name" value="CbiX-like"/>
</dbReference>
<dbReference type="PANTHER" id="PTHR33542:SF5">
    <property type="entry name" value="FERROCHELATASE CHE1"/>
    <property type="match status" value="1"/>
</dbReference>
<dbReference type="InterPro" id="IPR006367">
    <property type="entry name" value="Sirohaem_synthase_N"/>
</dbReference>
<dbReference type="Pfam" id="PF01903">
    <property type="entry name" value="CbiX"/>
    <property type="match status" value="2"/>
</dbReference>
<dbReference type="GO" id="GO:0016829">
    <property type="term" value="F:lyase activity"/>
    <property type="evidence" value="ECO:0007669"/>
    <property type="project" value="UniProtKB-KW"/>
</dbReference>
<dbReference type="InterPro" id="IPR050963">
    <property type="entry name" value="Sirohydro_Cobaltochel/CbiX"/>
</dbReference>
<keyword evidence="10" id="KW-1185">Reference proteome</keyword>
<comment type="pathway">
    <text evidence="1">Porphyrin-containing compound metabolism; siroheme biosynthesis; sirohydrochlorin from precorrin-2: step 1/1.</text>
</comment>
<protein>
    <recommendedName>
        <fullName evidence="2">precorrin-2 dehydrogenase</fullName>
        <ecNumber evidence="2">1.3.1.76</ecNumber>
    </recommendedName>
</protein>
<dbReference type="GO" id="GO:0043115">
    <property type="term" value="F:precorrin-2 dehydrogenase activity"/>
    <property type="evidence" value="ECO:0007669"/>
    <property type="project" value="UniProtKB-EC"/>
</dbReference>
<dbReference type="AlphaFoldDB" id="A0A375I5B5"/>
<evidence type="ECO:0000256" key="2">
    <source>
        <dbReference type="ARBA" id="ARBA00012400"/>
    </source>
</evidence>
<keyword evidence="3" id="KW-0479">Metal-binding</keyword>
<gene>
    <name evidence="9" type="ORF">PROPJV5_1962</name>
</gene>
<evidence type="ECO:0000256" key="8">
    <source>
        <dbReference type="ARBA" id="ARBA00047561"/>
    </source>
</evidence>
<keyword evidence="6" id="KW-0456">Lyase</keyword>
<dbReference type="SUPFAM" id="SSF53800">
    <property type="entry name" value="Chelatase"/>
    <property type="match status" value="1"/>
</dbReference>
<dbReference type="PANTHER" id="PTHR33542">
    <property type="entry name" value="SIROHYDROCHLORIN FERROCHELATASE, CHLOROPLASTIC"/>
    <property type="match status" value="1"/>
</dbReference>
<dbReference type="Gene3D" id="3.40.50.720">
    <property type="entry name" value="NAD(P)-binding Rossmann-like Domain"/>
    <property type="match status" value="1"/>
</dbReference>
<dbReference type="NCBIfam" id="TIGR01470">
    <property type="entry name" value="cysG_Nterm"/>
    <property type="match status" value="1"/>
</dbReference>
<dbReference type="InterPro" id="IPR036291">
    <property type="entry name" value="NAD(P)-bd_dom_sf"/>
</dbReference>
<comment type="catalytic activity">
    <reaction evidence="8">
        <text>precorrin-2 + NAD(+) = sirohydrochlorin + NADH + 2 H(+)</text>
        <dbReference type="Rhea" id="RHEA:15613"/>
        <dbReference type="ChEBI" id="CHEBI:15378"/>
        <dbReference type="ChEBI" id="CHEBI:57540"/>
        <dbReference type="ChEBI" id="CHEBI:57945"/>
        <dbReference type="ChEBI" id="CHEBI:58351"/>
        <dbReference type="ChEBI" id="CHEBI:58827"/>
        <dbReference type="EC" id="1.3.1.76"/>
    </reaction>
</comment>
<evidence type="ECO:0000256" key="3">
    <source>
        <dbReference type="ARBA" id="ARBA00022723"/>
    </source>
</evidence>
<accession>A0A375I5B5</accession>
<dbReference type="RefSeq" id="WP_420812728.1">
    <property type="nucleotide sequence ID" value="NZ_OMOH01000007.1"/>
</dbReference>
<evidence type="ECO:0000313" key="10">
    <source>
        <dbReference type="Proteomes" id="UP000265962"/>
    </source>
</evidence>
<dbReference type="CDD" id="cd03416">
    <property type="entry name" value="CbiX_SirB_N"/>
    <property type="match status" value="1"/>
</dbReference>
<dbReference type="Gene3D" id="3.40.50.1400">
    <property type="match status" value="2"/>
</dbReference>
<proteinExistence type="predicted"/>
<evidence type="ECO:0000256" key="4">
    <source>
        <dbReference type="ARBA" id="ARBA00023002"/>
    </source>
</evidence>
<evidence type="ECO:0000256" key="5">
    <source>
        <dbReference type="ARBA" id="ARBA00023027"/>
    </source>
</evidence>
<sequence length="414" mass="43423">MTRQPPLIVAAHGTRQAEGLASCRGLVDRVAAKLPGVHVGIGFVELAEPDIATAVADALKAVPPEEGAEGPDAVVAPLLLHTGGHVRSDIPEAIEEGRDGAHVAYAGPLMPDLRVRFALQRRIGEALALDGGPEWRAGDTSVVLVGRGALVPDANAEHYRLSRLVWDEMGLHQVLPAFIQVNRPSVPDALSAAAASGATQVVVAPVFLFTGKLSQWLAEQVGAWQASHPDVEVRIGGVIGDCDEVADVLIDRYRQQLGIEGAGQGAPVYLSGLRLQGRQALVVGAGQVAERRIPALLEAGAEVRVVAPSAGIKVSGMAARGEIELVERAFRPSDVDGAWYVVAATNDTAVNQQVAETAEAQHVFCVRSDRALGGSAYTPATEQAGGITVAVVGDRNPRRSVRVREELLRALQGV</sequence>
<keyword evidence="5" id="KW-0520">NAD</keyword>
<dbReference type="EC" id="1.3.1.76" evidence="2"/>
<dbReference type="EMBL" id="OMOH01000007">
    <property type="protein sequence ID" value="SPF68988.1"/>
    <property type="molecule type" value="Genomic_DNA"/>
</dbReference>
<evidence type="ECO:0000256" key="1">
    <source>
        <dbReference type="ARBA" id="ARBA00005010"/>
    </source>
</evidence>
<name>A0A375I5B5_9ACTN</name>
<dbReference type="Pfam" id="PF13241">
    <property type="entry name" value="NAD_binding_7"/>
    <property type="match status" value="1"/>
</dbReference>
<dbReference type="Proteomes" id="UP000265962">
    <property type="component" value="Unassembled WGS sequence"/>
</dbReference>
<reference evidence="10" key="1">
    <citation type="submission" date="2018-02" db="EMBL/GenBank/DDBJ databases">
        <authorList>
            <person name="Hornung B."/>
        </authorList>
    </citation>
    <scope>NUCLEOTIDE SEQUENCE [LARGE SCALE GENOMIC DNA]</scope>
</reference>
<dbReference type="CDD" id="cd03414">
    <property type="entry name" value="CbiX_SirB_C"/>
    <property type="match status" value="1"/>
</dbReference>
<dbReference type="SUPFAM" id="SSF51735">
    <property type="entry name" value="NAD(P)-binding Rossmann-fold domains"/>
    <property type="match status" value="1"/>
</dbReference>
<evidence type="ECO:0000256" key="6">
    <source>
        <dbReference type="ARBA" id="ARBA00023239"/>
    </source>
</evidence>
<evidence type="ECO:0000313" key="9">
    <source>
        <dbReference type="EMBL" id="SPF68988.1"/>
    </source>
</evidence>